<comment type="function">
    <text evidence="6">Part of a membrane-bound complex that couples electron transfer with translocation of ions across the membrane.</text>
</comment>
<proteinExistence type="inferred from homology"/>
<dbReference type="NCBIfam" id="NF002519">
    <property type="entry name" value="PRK01908.1"/>
    <property type="match status" value="1"/>
</dbReference>
<dbReference type="RefSeq" id="WP_251261889.1">
    <property type="nucleotide sequence ID" value="NZ_JAMQGP010000006.1"/>
</dbReference>
<keyword evidence="6" id="KW-1278">Translocase</keyword>
<comment type="subunit">
    <text evidence="6">The complex is composed of six subunits: RnfA, RnfB, RnfC, RnfD, RnfE and RnfG.</text>
</comment>
<keyword evidence="6" id="KW-1003">Cell membrane</keyword>
<keyword evidence="1 6" id="KW-0813">Transport</keyword>
<dbReference type="InterPro" id="IPR010209">
    <property type="entry name" value="Ion_transpt_RnfG/RsxG"/>
</dbReference>
<dbReference type="GO" id="GO:0005886">
    <property type="term" value="C:plasma membrane"/>
    <property type="evidence" value="ECO:0007669"/>
    <property type="project" value="UniProtKB-SubCell"/>
</dbReference>
<dbReference type="InterPro" id="IPR007329">
    <property type="entry name" value="FMN-bd"/>
</dbReference>
<name>A0AA41W7R5_9GAMM</name>
<gene>
    <name evidence="8" type="primary">rsxG</name>
    <name evidence="6" type="synonym">rnfG</name>
    <name evidence="8" type="ORF">NAF29_12330</name>
</gene>
<comment type="similarity">
    <text evidence="6">Belongs to the RnfG family.</text>
</comment>
<dbReference type="PIRSF" id="PIRSF006091">
    <property type="entry name" value="E_trnsport_RnfG"/>
    <property type="match status" value="1"/>
</dbReference>
<comment type="caution">
    <text evidence="8">The sequence shown here is derived from an EMBL/GenBank/DDBJ whole genome shotgun (WGS) entry which is preliminary data.</text>
</comment>
<keyword evidence="6" id="KW-1133">Transmembrane helix</keyword>
<dbReference type="EC" id="7.-.-.-" evidence="6"/>
<protein>
    <recommendedName>
        <fullName evidence="6">Ion-translocating oxidoreductase complex subunit G</fullName>
        <ecNumber evidence="6">7.-.-.-</ecNumber>
    </recommendedName>
    <alternativeName>
        <fullName evidence="6">Rnf electron transport complex subunit G</fullName>
    </alternativeName>
</protein>
<feature type="domain" description="FMN-binding" evidence="7">
    <location>
        <begin position="102"/>
        <end position="194"/>
    </location>
</feature>
<dbReference type="AlphaFoldDB" id="A0AA41W7R5"/>
<evidence type="ECO:0000256" key="4">
    <source>
        <dbReference type="ARBA" id="ARBA00022643"/>
    </source>
</evidence>
<evidence type="ECO:0000256" key="5">
    <source>
        <dbReference type="ARBA" id="ARBA00022982"/>
    </source>
</evidence>
<dbReference type="GO" id="GO:0010181">
    <property type="term" value="F:FMN binding"/>
    <property type="evidence" value="ECO:0007669"/>
    <property type="project" value="InterPro"/>
</dbReference>
<comment type="cofactor">
    <cofactor evidence="6">
        <name>FMN</name>
        <dbReference type="ChEBI" id="CHEBI:58210"/>
    </cofactor>
</comment>
<dbReference type="EMBL" id="JAMQGP010000006">
    <property type="protein sequence ID" value="MCM2680450.1"/>
    <property type="molecule type" value="Genomic_DNA"/>
</dbReference>
<feature type="modified residue" description="FMN phosphoryl threonine" evidence="6">
    <location>
        <position position="177"/>
    </location>
</feature>
<keyword evidence="6" id="KW-0997">Cell inner membrane</keyword>
<dbReference type="Proteomes" id="UP001165393">
    <property type="component" value="Unassembled WGS sequence"/>
</dbReference>
<sequence length="205" mass="22001">MSVTASKKDNITYSSLLLGLAALAAAALLLIVGAATETTIKTNNRMDQLEGFNQVIASDSYANDLITDVTHIQLDSNSYAVHRAMDNNGKPVGWAIVTHAQGYAGPIKLLIGVDTSNTILGVRVLSHSETPGLGDKIELAKAEWILSFDQQSLSTLTKTQWAVKKDGGSFDQFTGATITPRAIVHQVHTVLTLISQGQLVERENE</sequence>
<dbReference type="HAMAP" id="MF_00479">
    <property type="entry name" value="RsxG_RnfG"/>
    <property type="match status" value="1"/>
</dbReference>
<evidence type="ECO:0000313" key="8">
    <source>
        <dbReference type="EMBL" id="MCM2680450.1"/>
    </source>
</evidence>
<keyword evidence="6" id="KW-0472">Membrane</keyword>
<reference evidence="8 9" key="1">
    <citation type="journal article" date="2013" name="Antonie Van Leeuwenhoek">
        <title>Echinimonas agarilytica gen. nov., sp. nov., a new gammaproteobacterium isolated from the sea urchin Strongylocentrotus intermedius.</title>
        <authorList>
            <person name="Nedashkovskaya O.I."/>
            <person name="Stenkova A.M."/>
            <person name="Zhukova N.V."/>
            <person name="Van Trappen S."/>
            <person name="Lee J.S."/>
            <person name="Kim S.B."/>
        </authorList>
    </citation>
    <scope>NUCLEOTIDE SEQUENCE [LARGE SCALE GENOMIC DNA]</scope>
    <source>
        <strain evidence="8 9">KMM 6351</strain>
    </source>
</reference>
<dbReference type="PANTHER" id="PTHR36118">
    <property type="entry name" value="ION-TRANSLOCATING OXIDOREDUCTASE COMPLEX SUBUNIT G"/>
    <property type="match status" value="1"/>
</dbReference>
<dbReference type="GO" id="GO:0009055">
    <property type="term" value="F:electron transfer activity"/>
    <property type="evidence" value="ECO:0007669"/>
    <property type="project" value="InterPro"/>
</dbReference>
<evidence type="ECO:0000259" key="7">
    <source>
        <dbReference type="SMART" id="SM00900"/>
    </source>
</evidence>
<keyword evidence="9" id="KW-1185">Reference proteome</keyword>
<evidence type="ECO:0000313" key="9">
    <source>
        <dbReference type="Proteomes" id="UP001165393"/>
    </source>
</evidence>
<evidence type="ECO:0000256" key="3">
    <source>
        <dbReference type="ARBA" id="ARBA00022630"/>
    </source>
</evidence>
<evidence type="ECO:0000256" key="2">
    <source>
        <dbReference type="ARBA" id="ARBA00022553"/>
    </source>
</evidence>
<organism evidence="8 9">
    <name type="scientific">Echinimonas agarilytica</name>
    <dbReference type="NCBI Taxonomy" id="1215918"/>
    <lineage>
        <taxon>Bacteria</taxon>
        <taxon>Pseudomonadati</taxon>
        <taxon>Pseudomonadota</taxon>
        <taxon>Gammaproteobacteria</taxon>
        <taxon>Alteromonadales</taxon>
        <taxon>Echinimonadaceae</taxon>
        <taxon>Echinimonas</taxon>
    </lineage>
</organism>
<keyword evidence="6" id="KW-0812">Transmembrane</keyword>
<dbReference type="NCBIfam" id="TIGR01947">
    <property type="entry name" value="rnfG"/>
    <property type="match status" value="1"/>
</dbReference>
<comment type="subcellular location">
    <subcellularLocation>
        <location evidence="6">Cell inner membrane</location>
        <topology evidence="6">Single-pass membrane protein</topology>
    </subcellularLocation>
</comment>
<keyword evidence="2 6" id="KW-0597">Phosphoprotein</keyword>
<keyword evidence="5 6" id="KW-0249">Electron transport</keyword>
<dbReference type="Pfam" id="PF04205">
    <property type="entry name" value="FMN_bind"/>
    <property type="match status" value="1"/>
</dbReference>
<dbReference type="SMART" id="SM00900">
    <property type="entry name" value="FMN_bind"/>
    <property type="match status" value="1"/>
</dbReference>
<evidence type="ECO:0000256" key="6">
    <source>
        <dbReference type="HAMAP-Rule" id="MF_00479"/>
    </source>
</evidence>
<keyword evidence="4 6" id="KW-0288">FMN</keyword>
<dbReference type="GO" id="GO:0022900">
    <property type="term" value="P:electron transport chain"/>
    <property type="evidence" value="ECO:0007669"/>
    <property type="project" value="UniProtKB-UniRule"/>
</dbReference>
<evidence type="ECO:0000256" key="1">
    <source>
        <dbReference type="ARBA" id="ARBA00022448"/>
    </source>
</evidence>
<keyword evidence="3 6" id="KW-0285">Flavoprotein</keyword>
<accession>A0AA41W7R5</accession>
<dbReference type="PANTHER" id="PTHR36118:SF1">
    <property type="entry name" value="ION-TRANSLOCATING OXIDOREDUCTASE COMPLEX SUBUNIT G"/>
    <property type="match status" value="1"/>
</dbReference>